<proteinExistence type="predicted"/>
<accession>A0A402CJH2</accession>
<dbReference type="AlphaFoldDB" id="A0A402CJH2"/>
<name>A0A402CJH2_RHOWR</name>
<dbReference type="EMBL" id="BHYM01000080">
    <property type="protein sequence ID" value="GCE43752.1"/>
    <property type="molecule type" value="Genomic_DNA"/>
</dbReference>
<keyword evidence="2" id="KW-1185">Reference proteome</keyword>
<dbReference type="OrthoDB" id="4483864at2"/>
<evidence type="ECO:0000313" key="1">
    <source>
        <dbReference type="EMBL" id="GCE43752.1"/>
    </source>
</evidence>
<reference evidence="1 2" key="1">
    <citation type="submission" date="2018-11" db="EMBL/GenBank/DDBJ databases">
        <title>Microbial catabolism of amino acid.</title>
        <authorList>
            <person name="Hibi M."/>
            <person name="Ogawa J."/>
        </authorList>
    </citation>
    <scope>NUCLEOTIDE SEQUENCE [LARGE SCALE GENOMIC DNA]</scope>
    <source>
        <strain evidence="1 2">C31-06</strain>
    </source>
</reference>
<sequence>MGGHSLGGRVWRFPVVEGAPARAGAPPGWAAALVAVAEDLRCCCRGGPVRWDGVCWELAIDPDGVRLAWDPAPPGITAPGGDPGGFGEIGSGRFVLGRGLAPRLPAVEATIWVANTVQAALLRQLRVQWPCRDHAAVWVPRIRGGHPCWVDPYGGRTVTTIGSLTAAADTGSH</sequence>
<comment type="caution">
    <text evidence="1">The sequence shown here is derived from an EMBL/GenBank/DDBJ whole genome shotgun (WGS) entry which is preliminary data.</text>
</comment>
<organism evidence="1 2">
    <name type="scientific">Rhodococcus wratislaviensis</name>
    <name type="common">Tsukamurella wratislaviensis</name>
    <dbReference type="NCBI Taxonomy" id="44752"/>
    <lineage>
        <taxon>Bacteria</taxon>
        <taxon>Bacillati</taxon>
        <taxon>Actinomycetota</taxon>
        <taxon>Actinomycetes</taxon>
        <taxon>Mycobacteriales</taxon>
        <taxon>Nocardiaceae</taxon>
        <taxon>Rhodococcus</taxon>
    </lineage>
</organism>
<dbReference type="Proteomes" id="UP000287519">
    <property type="component" value="Unassembled WGS sequence"/>
</dbReference>
<protein>
    <submittedName>
        <fullName evidence="1">Uncharacterized protein</fullName>
    </submittedName>
</protein>
<evidence type="ECO:0000313" key="2">
    <source>
        <dbReference type="Proteomes" id="UP000287519"/>
    </source>
</evidence>
<gene>
    <name evidence="1" type="ORF">Rhow_008050</name>
</gene>